<protein>
    <recommendedName>
        <fullName evidence="4">Outer membrane protein assembly factor BamE domain-containing protein</fullName>
    </recommendedName>
</protein>
<gene>
    <name evidence="5" type="ORF">CG50_03295</name>
</gene>
<evidence type="ECO:0000313" key="6">
    <source>
        <dbReference type="Proteomes" id="UP000028824"/>
    </source>
</evidence>
<keyword evidence="6" id="KW-1185">Reference proteome</keyword>
<organism evidence="5 6">
    <name type="scientific">Paenirhodobacter enshiensis</name>
    <dbReference type="NCBI Taxonomy" id="1105367"/>
    <lineage>
        <taxon>Bacteria</taxon>
        <taxon>Pseudomonadati</taxon>
        <taxon>Pseudomonadota</taxon>
        <taxon>Alphaproteobacteria</taxon>
        <taxon>Rhodobacterales</taxon>
        <taxon>Rhodobacter group</taxon>
        <taxon>Paenirhodobacter</taxon>
    </lineage>
</organism>
<dbReference type="EMBL" id="JFZB01000001">
    <property type="protein sequence ID" value="KFI30748.1"/>
    <property type="molecule type" value="Genomic_DNA"/>
</dbReference>
<name>A0A086Y8Z8_9RHOB</name>
<comment type="caution">
    <text evidence="5">The sequence shown here is derived from an EMBL/GenBank/DDBJ whole genome shotgun (WGS) entry which is preliminary data.</text>
</comment>
<evidence type="ECO:0000256" key="2">
    <source>
        <dbReference type="ARBA" id="ARBA00023136"/>
    </source>
</evidence>
<dbReference type="eggNOG" id="COG2913">
    <property type="taxonomic scope" value="Bacteria"/>
</dbReference>
<sequence length="152" mass="16260">MTRQGAKALVLVAAIALAGCQPLYENHGYVPPADQLAGVQVGKTTRDELDGMIGRPSSSGVLAGSGWYYVQSRWRTYGAFAPKEVDRQVVAISFDGKGVVSDVARYGLDHGEVVTLSRRVTESNIKGIGIVRQLMGSFGRISPDQALGHNDK</sequence>
<evidence type="ECO:0000256" key="3">
    <source>
        <dbReference type="SAM" id="SignalP"/>
    </source>
</evidence>
<feature type="signal peptide" evidence="3">
    <location>
        <begin position="1"/>
        <end position="18"/>
    </location>
</feature>
<dbReference type="AlphaFoldDB" id="A0A086Y8Z8"/>
<dbReference type="Proteomes" id="UP000028824">
    <property type="component" value="Unassembled WGS sequence"/>
</dbReference>
<proteinExistence type="predicted"/>
<feature type="domain" description="Outer membrane protein assembly factor BamE" evidence="4">
    <location>
        <begin position="28"/>
        <end position="102"/>
    </location>
</feature>
<reference evidence="5 6" key="1">
    <citation type="submission" date="2014-03" db="EMBL/GenBank/DDBJ databases">
        <title>Genome of Paenirhodobacter enshiensis DW2-9.</title>
        <authorList>
            <person name="Wang D."/>
            <person name="Wang G."/>
        </authorList>
    </citation>
    <scope>NUCLEOTIDE SEQUENCE [LARGE SCALE GENOMIC DNA]</scope>
    <source>
        <strain evidence="5 6">DW2-9</strain>
    </source>
</reference>
<evidence type="ECO:0000313" key="5">
    <source>
        <dbReference type="EMBL" id="KFI30748.1"/>
    </source>
</evidence>
<evidence type="ECO:0000259" key="4">
    <source>
        <dbReference type="Pfam" id="PF04355"/>
    </source>
</evidence>
<dbReference type="Gene3D" id="3.30.1450.10">
    <property type="match status" value="1"/>
</dbReference>
<accession>A0A086Y8Z8</accession>
<dbReference type="Pfam" id="PF04355">
    <property type="entry name" value="BamE"/>
    <property type="match status" value="1"/>
</dbReference>
<dbReference type="InterPro" id="IPR037873">
    <property type="entry name" value="BamE-like"/>
</dbReference>
<dbReference type="GO" id="GO:0019867">
    <property type="term" value="C:outer membrane"/>
    <property type="evidence" value="ECO:0007669"/>
    <property type="project" value="InterPro"/>
</dbReference>
<keyword evidence="2" id="KW-0472">Membrane</keyword>
<dbReference type="PROSITE" id="PS51257">
    <property type="entry name" value="PROKAR_LIPOPROTEIN"/>
    <property type="match status" value="1"/>
</dbReference>
<dbReference type="InterPro" id="IPR007450">
    <property type="entry name" value="BamE_dom"/>
</dbReference>
<evidence type="ECO:0000256" key="1">
    <source>
        <dbReference type="ARBA" id="ARBA00022729"/>
    </source>
</evidence>
<keyword evidence="1 3" id="KW-0732">Signal</keyword>
<feature type="chain" id="PRO_5001817643" description="Outer membrane protein assembly factor BamE domain-containing protein" evidence="3">
    <location>
        <begin position="19"/>
        <end position="152"/>
    </location>
</feature>
<dbReference type="STRING" id="1105367.CG50_03295"/>